<dbReference type="EMBL" id="FOSQ01000005">
    <property type="protein sequence ID" value="SFK66499.1"/>
    <property type="molecule type" value="Genomic_DNA"/>
</dbReference>
<organism evidence="3 4">
    <name type="scientific">Falsiroseomonas stagni DSM 19981</name>
    <dbReference type="NCBI Taxonomy" id="1123062"/>
    <lineage>
        <taxon>Bacteria</taxon>
        <taxon>Pseudomonadati</taxon>
        <taxon>Pseudomonadota</taxon>
        <taxon>Alphaproteobacteria</taxon>
        <taxon>Acetobacterales</taxon>
        <taxon>Roseomonadaceae</taxon>
        <taxon>Falsiroseomonas</taxon>
    </lineage>
</organism>
<sequence>MNDEAIFAPGFRTTPYWWEAAAPPSSPVTALPDQADTVIIGGGITGLSTALELARGGMAPLVLDREAIGWGASSRNGGALSGAGSLGRAKSDVSKGIDPALLSEMVDEAEASFDAFEALLPRESIECDYVRCGRFVGAHSAAAMESLAKRAALLNAAIPGTAEILPRARLAEELGTPHYHGGMVNHRAASLHPARYTQGLARAARRAGAALAGGVTVDGIAREGTGFLVSTTAGVIRARHVMVATNGYTGAALPWHRRRIVPVASYMVATAVLGRDRVAEVLPKFRVYGDTKKILYYFRPSPDGTRVLFGGRATLSDTDPRVGARWLHRHLVHLLPSLEGVRLTHGWKGNVAFAFDMLPHVGVQDGVHHALGCNGSGVVTMTHLGTVAARMMLGGDNRASAFSRMPMPTLPGYSGTPWFMPLVTGWYRLKDFASGWRVT</sequence>
<dbReference type="PANTHER" id="PTHR13847:SF281">
    <property type="entry name" value="FAD DEPENDENT OXIDOREDUCTASE DOMAIN-CONTAINING PROTEIN"/>
    <property type="match status" value="1"/>
</dbReference>
<dbReference type="OrthoDB" id="9815989at2"/>
<protein>
    <submittedName>
        <fullName evidence="3">Glycine/D-amino acid oxidase</fullName>
    </submittedName>
</protein>
<dbReference type="InterPro" id="IPR036188">
    <property type="entry name" value="FAD/NAD-bd_sf"/>
</dbReference>
<keyword evidence="1" id="KW-0560">Oxidoreductase</keyword>
<dbReference type="GO" id="GO:0005737">
    <property type="term" value="C:cytoplasm"/>
    <property type="evidence" value="ECO:0007669"/>
    <property type="project" value="TreeGrafter"/>
</dbReference>
<evidence type="ECO:0000313" key="3">
    <source>
        <dbReference type="EMBL" id="SFK66499.1"/>
    </source>
</evidence>
<dbReference type="PANTHER" id="PTHR13847">
    <property type="entry name" value="SARCOSINE DEHYDROGENASE-RELATED"/>
    <property type="match status" value="1"/>
</dbReference>
<evidence type="ECO:0000259" key="2">
    <source>
        <dbReference type="Pfam" id="PF01266"/>
    </source>
</evidence>
<feature type="domain" description="FAD dependent oxidoreductase" evidence="2">
    <location>
        <begin position="36"/>
        <end position="390"/>
    </location>
</feature>
<name>A0A1I4BEV3_9PROT</name>
<dbReference type="GO" id="GO:0016491">
    <property type="term" value="F:oxidoreductase activity"/>
    <property type="evidence" value="ECO:0007669"/>
    <property type="project" value="UniProtKB-KW"/>
</dbReference>
<dbReference type="SUPFAM" id="SSF51905">
    <property type="entry name" value="FAD/NAD(P)-binding domain"/>
    <property type="match status" value="1"/>
</dbReference>
<dbReference type="Gene3D" id="3.50.50.60">
    <property type="entry name" value="FAD/NAD(P)-binding domain"/>
    <property type="match status" value="1"/>
</dbReference>
<dbReference type="AlphaFoldDB" id="A0A1I4BEV3"/>
<dbReference type="RefSeq" id="WP_092960707.1">
    <property type="nucleotide sequence ID" value="NZ_FOSQ01000005.1"/>
</dbReference>
<evidence type="ECO:0000256" key="1">
    <source>
        <dbReference type="ARBA" id="ARBA00023002"/>
    </source>
</evidence>
<dbReference type="Pfam" id="PF01266">
    <property type="entry name" value="DAO"/>
    <property type="match status" value="1"/>
</dbReference>
<dbReference type="STRING" id="1123062.SAMN02745775_105187"/>
<proteinExistence type="predicted"/>
<gene>
    <name evidence="3" type="ORF">SAMN02745775_105187</name>
</gene>
<accession>A0A1I4BEV3</accession>
<keyword evidence="4" id="KW-1185">Reference proteome</keyword>
<dbReference type="Gene3D" id="3.30.9.10">
    <property type="entry name" value="D-Amino Acid Oxidase, subunit A, domain 2"/>
    <property type="match status" value="1"/>
</dbReference>
<evidence type="ECO:0000313" key="4">
    <source>
        <dbReference type="Proteomes" id="UP000199473"/>
    </source>
</evidence>
<dbReference type="Proteomes" id="UP000199473">
    <property type="component" value="Unassembled WGS sequence"/>
</dbReference>
<dbReference type="InterPro" id="IPR006076">
    <property type="entry name" value="FAD-dep_OxRdtase"/>
</dbReference>
<reference evidence="3 4" key="1">
    <citation type="submission" date="2016-10" db="EMBL/GenBank/DDBJ databases">
        <authorList>
            <person name="de Groot N.N."/>
        </authorList>
    </citation>
    <scope>NUCLEOTIDE SEQUENCE [LARGE SCALE GENOMIC DNA]</scope>
    <source>
        <strain evidence="3 4">DSM 19981</strain>
    </source>
</reference>